<proteinExistence type="predicted"/>
<dbReference type="AlphaFoldDB" id="A0A1G1YVU1"/>
<accession>A0A1G1YVU1</accession>
<evidence type="ECO:0000313" key="2">
    <source>
        <dbReference type="Proteomes" id="UP000178122"/>
    </source>
</evidence>
<name>A0A1G1YVU1_9BACT</name>
<gene>
    <name evidence="1" type="ORF">A2912_05840</name>
</gene>
<dbReference type="EMBL" id="MHIN01000013">
    <property type="protein sequence ID" value="OGY55517.1"/>
    <property type="molecule type" value="Genomic_DNA"/>
</dbReference>
<organism evidence="1 2">
    <name type="scientific">Candidatus Buchananbacteria bacterium RIFCSPLOWO2_01_FULL_40_23b</name>
    <dbReference type="NCBI Taxonomy" id="1797544"/>
    <lineage>
        <taxon>Bacteria</taxon>
        <taxon>Candidatus Buchananiibacteriota</taxon>
    </lineage>
</organism>
<dbReference type="PROSITE" id="PS51257">
    <property type="entry name" value="PROKAR_LIPOPROTEIN"/>
    <property type="match status" value="1"/>
</dbReference>
<dbReference type="Proteomes" id="UP000178122">
    <property type="component" value="Unassembled WGS sequence"/>
</dbReference>
<protein>
    <submittedName>
        <fullName evidence="1">Uncharacterized protein</fullName>
    </submittedName>
</protein>
<reference evidence="1 2" key="1">
    <citation type="journal article" date="2016" name="Nat. Commun.">
        <title>Thousands of microbial genomes shed light on interconnected biogeochemical processes in an aquifer system.</title>
        <authorList>
            <person name="Anantharaman K."/>
            <person name="Brown C.T."/>
            <person name="Hug L.A."/>
            <person name="Sharon I."/>
            <person name="Castelle C.J."/>
            <person name="Probst A.J."/>
            <person name="Thomas B.C."/>
            <person name="Singh A."/>
            <person name="Wilkins M.J."/>
            <person name="Karaoz U."/>
            <person name="Brodie E.L."/>
            <person name="Williams K.H."/>
            <person name="Hubbard S.S."/>
            <person name="Banfield J.F."/>
        </authorList>
    </citation>
    <scope>NUCLEOTIDE SEQUENCE [LARGE SCALE GENOMIC DNA]</scope>
</reference>
<sequence>MDWQRLFGMLFLVLVMFLFVGCVEVEEKGEIDEIENDVSVISVENKSIVAVDNIGVVVVDKNGGDTLSKNYAQDGDTIKKVISPIQISKSEKVQEGDLIISSGEYVIKDTNFKLRGNLIVNGTGKLIVQNSDLFFEQEYSQQFRVYIRDKARLEMKDVKLHTGGKWFNFQYEDLAHVVFNNVHGEDCCIPWHGASGDSEFFISDSTVGLTLSSNVKIVAVNSSLFFELVLTNVSGVFELPQGFKKKYDLSIGTLGNELGVMEIHTINSTFTDWGSTLDKNTNVTFVNSKMTIGLNAGSDWEKSNVVVQVADLKTKTYEDYFLVYDTNRLHLVNTFVRDWYPQAFNSAHVEIVDSDLADLQSNSGNAIIVVRNSVSSLAIARENVSYQFYDSTITGDVVAHDTAQIYLYDTKVDGVIKEVGGGKVFVDGKRYVSGR</sequence>
<comment type="caution">
    <text evidence="1">The sequence shown here is derived from an EMBL/GenBank/DDBJ whole genome shotgun (WGS) entry which is preliminary data.</text>
</comment>
<evidence type="ECO:0000313" key="1">
    <source>
        <dbReference type="EMBL" id="OGY55517.1"/>
    </source>
</evidence>